<keyword evidence="1" id="KW-1133">Transmembrane helix</keyword>
<dbReference type="RefSeq" id="WP_173063890.1">
    <property type="nucleotide sequence ID" value="NZ_BAABGO010000004.1"/>
</dbReference>
<proteinExistence type="predicted"/>
<reference evidence="3 4" key="1">
    <citation type="submission" date="2020-03" db="EMBL/GenBank/DDBJ databases">
        <title>Whole genome shotgun sequence of Phytohabitans houttuyneae NBRC 108639.</title>
        <authorList>
            <person name="Komaki H."/>
            <person name="Tamura T."/>
        </authorList>
    </citation>
    <scope>NUCLEOTIDE SEQUENCE [LARGE SCALE GENOMIC DNA]</scope>
    <source>
        <strain evidence="3 4">NBRC 108639</strain>
    </source>
</reference>
<dbReference type="AlphaFoldDB" id="A0A6V8KL09"/>
<evidence type="ECO:0000313" key="3">
    <source>
        <dbReference type="EMBL" id="GFJ82859.1"/>
    </source>
</evidence>
<evidence type="ECO:0000256" key="1">
    <source>
        <dbReference type="SAM" id="Phobius"/>
    </source>
</evidence>
<dbReference type="InterPro" id="IPR018764">
    <property type="entry name" value="RskA_C"/>
</dbReference>
<gene>
    <name evidence="3" type="ORF">Phou_070390</name>
</gene>
<dbReference type="Proteomes" id="UP000482800">
    <property type="component" value="Unassembled WGS sequence"/>
</dbReference>
<reference evidence="3 4" key="2">
    <citation type="submission" date="2020-03" db="EMBL/GenBank/DDBJ databases">
        <authorList>
            <person name="Ichikawa N."/>
            <person name="Kimura A."/>
            <person name="Kitahashi Y."/>
            <person name="Uohara A."/>
        </authorList>
    </citation>
    <scope>NUCLEOTIDE SEQUENCE [LARGE SCALE GENOMIC DNA]</scope>
    <source>
        <strain evidence="3 4">NBRC 108639</strain>
    </source>
</reference>
<keyword evidence="1" id="KW-0812">Transmembrane</keyword>
<accession>A0A6V8KL09</accession>
<evidence type="ECO:0000313" key="4">
    <source>
        <dbReference type="Proteomes" id="UP000482800"/>
    </source>
</evidence>
<evidence type="ECO:0000259" key="2">
    <source>
        <dbReference type="Pfam" id="PF10099"/>
    </source>
</evidence>
<keyword evidence="1" id="KW-0472">Membrane</keyword>
<keyword evidence="4" id="KW-1185">Reference proteome</keyword>
<dbReference type="EMBL" id="BLPF01000002">
    <property type="protein sequence ID" value="GFJ82859.1"/>
    <property type="molecule type" value="Genomic_DNA"/>
</dbReference>
<comment type="caution">
    <text evidence="3">The sequence shown here is derived from an EMBL/GenBank/DDBJ whole genome shotgun (WGS) entry which is preliminary data.</text>
</comment>
<name>A0A6V8KL09_9ACTN</name>
<dbReference type="GO" id="GO:0005886">
    <property type="term" value="C:plasma membrane"/>
    <property type="evidence" value="ECO:0007669"/>
    <property type="project" value="InterPro"/>
</dbReference>
<feature type="transmembrane region" description="Helical" evidence="1">
    <location>
        <begin position="95"/>
        <end position="115"/>
    </location>
</feature>
<sequence>MRHVDPDRLVLLALGEVAADVAESGHVAHCVACRHDLDTTREVAEAGRRAQDLADLPPPPPRVWQRIAAATGVADQPEPVPAVTRPARPPRRSRLRVLALVAATAAAAVAVTLALPRLLDRPPAQAVAATADLAAVPAARTGASGVARVLGGDGGERLHLHVTGLPPDAGYYEVWLIDPDTSQMVSVGVLRAGGDELLPLPPTIDLRRYRLVDVSAEQYDGDVAHSGRSLLRGTLAS</sequence>
<organism evidence="3 4">
    <name type="scientific">Phytohabitans houttuyneae</name>
    <dbReference type="NCBI Taxonomy" id="1076126"/>
    <lineage>
        <taxon>Bacteria</taxon>
        <taxon>Bacillati</taxon>
        <taxon>Actinomycetota</taxon>
        <taxon>Actinomycetes</taxon>
        <taxon>Micromonosporales</taxon>
        <taxon>Micromonosporaceae</taxon>
    </lineage>
</organism>
<dbReference type="Pfam" id="PF10099">
    <property type="entry name" value="RskA_C"/>
    <property type="match status" value="1"/>
</dbReference>
<protein>
    <recommendedName>
        <fullName evidence="2">Anti-sigma K factor RskA C-terminal domain-containing protein</fullName>
    </recommendedName>
</protein>
<feature type="domain" description="Anti-sigma K factor RskA C-terminal" evidence="2">
    <location>
        <begin position="102"/>
        <end position="222"/>
    </location>
</feature>